<evidence type="ECO:0000259" key="6">
    <source>
        <dbReference type="PROSITE" id="PS51012"/>
    </source>
</evidence>
<keyword evidence="4 5" id="KW-0472">Membrane</keyword>
<keyword evidence="3 5" id="KW-1133">Transmembrane helix</keyword>
<dbReference type="GO" id="GO:0140359">
    <property type="term" value="F:ABC-type transporter activity"/>
    <property type="evidence" value="ECO:0007669"/>
    <property type="project" value="InterPro"/>
</dbReference>
<keyword evidence="2 5" id="KW-0812">Transmembrane</keyword>
<dbReference type="InterPro" id="IPR047817">
    <property type="entry name" value="ABC2_TM_bact-type"/>
</dbReference>
<feature type="domain" description="ABC transmembrane type-2" evidence="6">
    <location>
        <begin position="22"/>
        <end position="251"/>
    </location>
</feature>
<evidence type="ECO:0000256" key="4">
    <source>
        <dbReference type="ARBA" id="ARBA00023136"/>
    </source>
</evidence>
<evidence type="ECO:0000313" key="8">
    <source>
        <dbReference type="Proteomes" id="UP000006230"/>
    </source>
</evidence>
<feature type="transmembrane region" description="Helical" evidence="5">
    <location>
        <begin position="228"/>
        <end position="248"/>
    </location>
</feature>
<evidence type="ECO:0000256" key="2">
    <source>
        <dbReference type="ARBA" id="ARBA00022692"/>
    </source>
</evidence>
<feature type="transmembrane region" description="Helical" evidence="5">
    <location>
        <begin position="20"/>
        <end position="46"/>
    </location>
</feature>
<comment type="similarity">
    <text evidence="5">Belongs to the ABC-2 integral membrane protein family.</text>
</comment>
<dbReference type="PRINTS" id="PR00164">
    <property type="entry name" value="ABC2TRNSPORT"/>
</dbReference>
<dbReference type="Pfam" id="PF01061">
    <property type="entry name" value="ABC2_membrane"/>
    <property type="match status" value="1"/>
</dbReference>
<dbReference type="InterPro" id="IPR013525">
    <property type="entry name" value="ABC2_TM"/>
</dbReference>
<keyword evidence="5" id="KW-1003">Cell membrane</keyword>
<organism evidence="7 8">
    <name type="scientific">Salipiger bermudensis (strain DSM 26914 / JCM 13377 / KCTC 12554 / HTCC2601)</name>
    <name type="common">Pelagibaca bermudensis</name>
    <dbReference type="NCBI Taxonomy" id="314265"/>
    <lineage>
        <taxon>Bacteria</taxon>
        <taxon>Pseudomonadati</taxon>
        <taxon>Pseudomonadota</taxon>
        <taxon>Alphaproteobacteria</taxon>
        <taxon>Rhodobacterales</taxon>
        <taxon>Roseobacteraceae</taxon>
        <taxon>Salipiger</taxon>
    </lineage>
</organism>
<name>Q0FM58_SALBH</name>
<sequence length="256" mass="28219">MSGMNWRGIWAIYQFEMMRFFRTLLQSFVSPVISTSLYFVVFGTAIGGRIDQVEGVSYGAFIVPGLIMLSVITQAISNASFGIYFPKFIGTIYELLSAPLNFLEIVIGYVGAAATKALFIGTVILLTASFFVEIQILHPLAMVAFLLLTCLSFALLGFILGLWAGNFEQLQLVPLLVVTPLVFLGGSFYSISMLPSAWQTVALFNPVVYLISGFRWAFFGIADVPVGLSLLAIAGFTLLCLGVIWWIFRTGWRLRS</sequence>
<proteinExistence type="inferred from homology"/>
<accession>Q0FM58</accession>
<keyword evidence="8" id="KW-1185">Reference proteome</keyword>
<comment type="caution">
    <text evidence="7">The sequence shown here is derived from an EMBL/GenBank/DDBJ whole genome shotgun (WGS) entry which is preliminary data.</text>
</comment>
<feature type="transmembrane region" description="Helical" evidence="5">
    <location>
        <begin position="140"/>
        <end position="164"/>
    </location>
</feature>
<feature type="transmembrane region" description="Helical" evidence="5">
    <location>
        <begin position="203"/>
        <end position="222"/>
    </location>
</feature>
<dbReference type="PANTHER" id="PTHR43332">
    <property type="entry name" value="INNER MEMBRANE TRANSPORT PERMEASE YADH-RELATED"/>
    <property type="match status" value="1"/>
</dbReference>
<dbReference type="HOGENOM" id="CLU_039483_3_0_5"/>
<reference evidence="7 8" key="1">
    <citation type="journal article" date="2010" name="J. Bacteriol.">
        <title>Genome sequences of Pelagibaca bermudensis HTCC2601T and Maritimibacter alkaliphilus HTCC2654T, the type strains of two marine Roseobacter genera.</title>
        <authorList>
            <person name="Thrash J.C."/>
            <person name="Cho J.C."/>
            <person name="Ferriera S."/>
            <person name="Johnson J."/>
            <person name="Vergin K.L."/>
            <person name="Giovannoni S.J."/>
        </authorList>
    </citation>
    <scope>NUCLEOTIDE SEQUENCE [LARGE SCALE GENOMIC DNA]</scope>
    <source>
        <strain evidence="8">DSM 26914 / JCM 13377 / KCTC 12554 / HTCC2601</strain>
    </source>
</reference>
<dbReference type="eggNOG" id="COG0842">
    <property type="taxonomic scope" value="Bacteria"/>
</dbReference>
<dbReference type="EMBL" id="AATQ01000029">
    <property type="protein sequence ID" value="EAU45267.1"/>
    <property type="molecule type" value="Genomic_DNA"/>
</dbReference>
<dbReference type="PIRSF" id="PIRSF006648">
    <property type="entry name" value="DrrB"/>
    <property type="match status" value="1"/>
</dbReference>
<feature type="transmembrane region" description="Helical" evidence="5">
    <location>
        <begin position="170"/>
        <end position="191"/>
    </location>
</feature>
<dbReference type="PANTHER" id="PTHR43332:SF1">
    <property type="entry name" value="TRANSPORT PERMEASE PROTEIN"/>
    <property type="match status" value="1"/>
</dbReference>
<dbReference type="AlphaFoldDB" id="Q0FM58"/>
<dbReference type="GO" id="GO:0043190">
    <property type="term" value="C:ATP-binding cassette (ABC) transporter complex"/>
    <property type="evidence" value="ECO:0007669"/>
    <property type="project" value="InterPro"/>
</dbReference>
<keyword evidence="5" id="KW-0813">Transport</keyword>
<dbReference type="InterPro" id="IPR000412">
    <property type="entry name" value="ABC_2_transport"/>
</dbReference>
<dbReference type="NCBIfam" id="NF011648">
    <property type="entry name" value="PRK15066.1"/>
    <property type="match status" value="1"/>
</dbReference>
<feature type="transmembrane region" description="Helical" evidence="5">
    <location>
        <begin position="58"/>
        <end position="85"/>
    </location>
</feature>
<comment type="subcellular location">
    <subcellularLocation>
        <location evidence="5">Cell inner membrane</location>
        <topology evidence="5">Multi-pass membrane protein</topology>
    </subcellularLocation>
    <subcellularLocation>
        <location evidence="1">Membrane</location>
        <topology evidence="1">Multi-pass membrane protein</topology>
    </subcellularLocation>
</comment>
<evidence type="ECO:0000256" key="1">
    <source>
        <dbReference type="ARBA" id="ARBA00004141"/>
    </source>
</evidence>
<evidence type="ECO:0000256" key="3">
    <source>
        <dbReference type="ARBA" id="ARBA00022989"/>
    </source>
</evidence>
<evidence type="ECO:0000313" key="7">
    <source>
        <dbReference type="EMBL" id="EAU45267.1"/>
    </source>
</evidence>
<dbReference type="Proteomes" id="UP000006230">
    <property type="component" value="Unassembled WGS sequence"/>
</dbReference>
<evidence type="ECO:0000256" key="5">
    <source>
        <dbReference type="RuleBase" id="RU361157"/>
    </source>
</evidence>
<protein>
    <recommendedName>
        <fullName evidence="5">Transport permease protein</fullName>
    </recommendedName>
</protein>
<dbReference type="PROSITE" id="PS51012">
    <property type="entry name" value="ABC_TM2"/>
    <property type="match status" value="1"/>
</dbReference>
<dbReference type="InterPro" id="IPR052522">
    <property type="entry name" value="ABC-2_transport_permease"/>
</dbReference>
<gene>
    <name evidence="7" type="ORF">R2601_17057</name>
</gene>
<dbReference type="STRING" id="314265.R2601_17057"/>